<dbReference type="GO" id="GO:0009279">
    <property type="term" value="C:cell outer membrane"/>
    <property type="evidence" value="ECO:0007669"/>
    <property type="project" value="UniProtKB-SubCell"/>
</dbReference>
<feature type="chain" id="PRO_5040835673" evidence="10">
    <location>
        <begin position="25"/>
        <end position="728"/>
    </location>
</feature>
<dbReference type="GO" id="GO:0015344">
    <property type="term" value="F:siderophore uptake transmembrane transporter activity"/>
    <property type="evidence" value="ECO:0007669"/>
    <property type="project" value="TreeGrafter"/>
</dbReference>
<evidence type="ECO:0000256" key="9">
    <source>
        <dbReference type="RuleBase" id="RU003357"/>
    </source>
</evidence>
<dbReference type="AlphaFoldDB" id="A0A9X1ZA46"/>
<sequence>MALRTRHTTIFFLLGAIAPQYAIAQDTDQGTVQEVEQGIPQEDVQANKEVEHIIVTASRMEKPANSIPNTVTIIDSELLGFQVAIDDSLAGILEKTVPGFSPSSQKMTGSAETLRGKNPLYMIDGISQHNSLRDGLRDGFTIDSDFLDHIEVVQGANAIQGIGATGGVVNLVTKQASGNGDWNNEIKTRFTTSDELESDSFGYKVTYIGDIKLDSFDFVGGIAVHERGIFFDANGDRVGFRTAQGELQDSGSTDLFLKTGYNIDDKQRLQLMVNTYELENNGSLIPVTGDREEGIYATTVDGDSSESVGNPAKNEVTTASLDYSHKGFYGGKFISQIYYQDYSALYEGSVSTRWALTPGGDGVMDQSEIESDKYGIKLSYEMSNVAGLEGSRALLGYDYSVDNTSQTLAQTNRVWVPEMSLITSSPFMQLEYEFFNSWLISAGARYESADLDVDDFVTLPTYNNTQVAGGKPSYTETLVNVGLVYELNDAITLYASYSEGFDMPDVGRVLRALDSPGLDVDTLVDVEPVITDNTEVGMNFEVGDWGGQVSLYQSQTDLGSRLAADESGIYEVQREKQESWGYDVVINYYLNSNWTLGANYSKINGEYDSDGDGEVDTDLNNASQAPARLNAFAIGEFNNIKGKLQVSHLFDRTQHGIAAYTDNRKEFEGYTIVDLSLNYQADFGLFGIGIENLLNEDYETLYSQTQNLDDRYFSGRGRTISLSYSNKF</sequence>
<evidence type="ECO:0000256" key="1">
    <source>
        <dbReference type="ARBA" id="ARBA00004571"/>
    </source>
</evidence>
<dbReference type="RefSeq" id="WP_188927203.1">
    <property type="nucleotide sequence ID" value="NZ_BMQI01000093.1"/>
</dbReference>
<keyword evidence="5 9" id="KW-0798">TonB box</keyword>
<dbReference type="EMBL" id="JAKILJ010000092">
    <property type="protein sequence ID" value="MCL1107782.1"/>
    <property type="molecule type" value="Genomic_DNA"/>
</dbReference>
<keyword evidence="7 8" id="KW-0998">Cell outer membrane</keyword>
<dbReference type="PROSITE" id="PS52016">
    <property type="entry name" value="TONB_DEPENDENT_REC_3"/>
    <property type="match status" value="1"/>
</dbReference>
<dbReference type="Pfam" id="PF07715">
    <property type="entry name" value="Plug"/>
    <property type="match status" value="1"/>
</dbReference>
<evidence type="ECO:0000313" key="14">
    <source>
        <dbReference type="Proteomes" id="UP001139408"/>
    </source>
</evidence>
<keyword evidence="14" id="KW-1185">Reference proteome</keyword>
<keyword evidence="10" id="KW-0732">Signal</keyword>
<dbReference type="InterPro" id="IPR000531">
    <property type="entry name" value="Beta-barrel_TonB"/>
</dbReference>
<evidence type="ECO:0000256" key="4">
    <source>
        <dbReference type="ARBA" id="ARBA00022692"/>
    </source>
</evidence>
<evidence type="ECO:0000256" key="5">
    <source>
        <dbReference type="ARBA" id="ARBA00023077"/>
    </source>
</evidence>
<dbReference type="InterPro" id="IPR012910">
    <property type="entry name" value="Plug_dom"/>
</dbReference>
<evidence type="ECO:0000256" key="2">
    <source>
        <dbReference type="ARBA" id="ARBA00022448"/>
    </source>
</evidence>
<evidence type="ECO:0000256" key="7">
    <source>
        <dbReference type="ARBA" id="ARBA00023237"/>
    </source>
</evidence>
<proteinExistence type="inferred from homology"/>
<evidence type="ECO:0000256" key="8">
    <source>
        <dbReference type="PROSITE-ProRule" id="PRU01360"/>
    </source>
</evidence>
<protein>
    <submittedName>
        <fullName evidence="13">TonB-dependent receptor</fullName>
    </submittedName>
</protein>
<evidence type="ECO:0000256" key="10">
    <source>
        <dbReference type="SAM" id="SignalP"/>
    </source>
</evidence>
<dbReference type="Gene3D" id="2.170.130.10">
    <property type="entry name" value="TonB-dependent receptor, plug domain"/>
    <property type="match status" value="1"/>
</dbReference>
<accession>A0A9X1ZA46</accession>
<feature type="domain" description="TonB-dependent receptor plug" evidence="12">
    <location>
        <begin position="65"/>
        <end position="168"/>
    </location>
</feature>
<evidence type="ECO:0000256" key="3">
    <source>
        <dbReference type="ARBA" id="ARBA00022452"/>
    </source>
</evidence>
<keyword evidence="4 8" id="KW-0812">Transmembrane</keyword>
<evidence type="ECO:0000313" key="13">
    <source>
        <dbReference type="EMBL" id="MCL1107782.1"/>
    </source>
</evidence>
<dbReference type="InterPro" id="IPR036942">
    <property type="entry name" value="Beta-barrel_TonB_sf"/>
</dbReference>
<feature type="domain" description="TonB-dependent receptor-like beta-barrel" evidence="11">
    <location>
        <begin position="290"/>
        <end position="693"/>
    </location>
</feature>
<dbReference type="InterPro" id="IPR037066">
    <property type="entry name" value="Plug_dom_sf"/>
</dbReference>
<dbReference type="PANTHER" id="PTHR30069">
    <property type="entry name" value="TONB-DEPENDENT OUTER MEMBRANE RECEPTOR"/>
    <property type="match status" value="1"/>
</dbReference>
<keyword evidence="6 8" id="KW-0472">Membrane</keyword>
<evidence type="ECO:0000259" key="11">
    <source>
        <dbReference type="Pfam" id="PF00593"/>
    </source>
</evidence>
<reference evidence="13" key="1">
    <citation type="submission" date="2022-01" db="EMBL/GenBank/DDBJ databases">
        <title>Whole genome-based taxonomy of the Shewanellaceae.</title>
        <authorList>
            <person name="Martin-Rodriguez A.J."/>
        </authorList>
    </citation>
    <scope>NUCLEOTIDE SEQUENCE</scope>
    <source>
        <strain evidence="13">DSM 23803</strain>
    </source>
</reference>
<comment type="similarity">
    <text evidence="8 9">Belongs to the TonB-dependent receptor family.</text>
</comment>
<dbReference type="Gene3D" id="2.40.170.20">
    <property type="entry name" value="TonB-dependent receptor, beta-barrel domain"/>
    <property type="match status" value="1"/>
</dbReference>
<dbReference type="InterPro" id="IPR039426">
    <property type="entry name" value="TonB-dep_rcpt-like"/>
</dbReference>
<comment type="caution">
    <text evidence="13">The sequence shown here is derived from an EMBL/GenBank/DDBJ whole genome shotgun (WGS) entry which is preliminary data.</text>
</comment>
<evidence type="ECO:0000256" key="6">
    <source>
        <dbReference type="ARBA" id="ARBA00023136"/>
    </source>
</evidence>
<dbReference type="Proteomes" id="UP001139408">
    <property type="component" value="Unassembled WGS sequence"/>
</dbReference>
<keyword evidence="13" id="KW-0675">Receptor</keyword>
<dbReference type="GO" id="GO:0044718">
    <property type="term" value="P:siderophore transmembrane transport"/>
    <property type="evidence" value="ECO:0007669"/>
    <property type="project" value="TreeGrafter"/>
</dbReference>
<organism evidence="13 14">
    <name type="scientific">Shewanella algicola</name>
    <dbReference type="NCBI Taxonomy" id="640633"/>
    <lineage>
        <taxon>Bacteria</taxon>
        <taxon>Pseudomonadati</taxon>
        <taxon>Pseudomonadota</taxon>
        <taxon>Gammaproteobacteria</taxon>
        <taxon>Alteromonadales</taxon>
        <taxon>Shewanellaceae</taxon>
        <taxon>Shewanella</taxon>
    </lineage>
</organism>
<dbReference type="Pfam" id="PF00593">
    <property type="entry name" value="TonB_dep_Rec_b-barrel"/>
    <property type="match status" value="1"/>
</dbReference>
<comment type="subcellular location">
    <subcellularLocation>
        <location evidence="1 8">Cell outer membrane</location>
        <topology evidence="1 8">Multi-pass membrane protein</topology>
    </subcellularLocation>
</comment>
<dbReference type="CDD" id="cd01347">
    <property type="entry name" value="ligand_gated_channel"/>
    <property type="match status" value="1"/>
</dbReference>
<dbReference type="SUPFAM" id="SSF56935">
    <property type="entry name" value="Porins"/>
    <property type="match status" value="1"/>
</dbReference>
<keyword evidence="3 8" id="KW-1134">Transmembrane beta strand</keyword>
<name>A0A9X1ZA46_9GAMM</name>
<dbReference type="PANTHER" id="PTHR30069:SF42">
    <property type="entry name" value="FERRIC AEROBACTIN RECEPTOR"/>
    <property type="match status" value="1"/>
</dbReference>
<gene>
    <name evidence="13" type="ORF">L2749_21530</name>
</gene>
<evidence type="ECO:0000259" key="12">
    <source>
        <dbReference type="Pfam" id="PF07715"/>
    </source>
</evidence>
<feature type="signal peptide" evidence="10">
    <location>
        <begin position="1"/>
        <end position="24"/>
    </location>
</feature>
<keyword evidence="2 8" id="KW-0813">Transport</keyword>